<evidence type="ECO:0000313" key="14">
    <source>
        <dbReference type="EMBL" id="VEH71045.1"/>
    </source>
</evidence>
<dbReference type="GeneID" id="64407796"/>
<keyword evidence="8 11" id="KW-1133">Transmembrane helix</keyword>
<keyword evidence="6" id="KW-0547">Nucleotide-binding</keyword>
<dbReference type="EC" id="3.6.3.-" evidence="14"/>
<keyword evidence="4" id="KW-0997">Cell inner membrane</keyword>
<comment type="subcellular location">
    <subcellularLocation>
        <location evidence="1">Cell inner membrane</location>
        <topology evidence="1">Multi-pass membrane protein</topology>
    </subcellularLocation>
</comment>
<dbReference type="Gene3D" id="3.40.50.300">
    <property type="entry name" value="P-loop containing nucleotide triphosphate hydrolases"/>
    <property type="match status" value="1"/>
</dbReference>
<evidence type="ECO:0000256" key="8">
    <source>
        <dbReference type="ARBA" id="ARBA00022989"/>
    </source>
</evidence>
<dbReference type="FunFam" id="3.40.50.300:FF:000221">
    <property type="entry name" value="Multidrug ABC transporter ATP-binding protein"/>
    <property type="match status" value="1"/>
</dbReference>
<evidence type="ECO:0000256" key="6">
    <source>
        <dbReference type="ARBA" id="ARBA00022741"/>
    </source>
</evidence>
<proteinExistence type="inferred from homology"/>
<evidence type="ECO:0000256" key="7">
    <source>
        <dbReference type="ARBA" id="ARBA00022840"/>
    </source>
</evidence>
<dbReference type="PANTHER" id="PTHR24221">
    <property type="entry name" value="ATP-BINDING CASSETTE SUB-FAMILY B"/>
    <property type="match status" value="1"/>
</dbReference>
<comment type="similarity">
    <text evidence="10">Belongs to the ABC transporter superfamily. Siderophore-Fe(3+) uptake transporter (SIUT) (TC 3.A.1.21) family.</text>
</comment>
<dbReference type="InterPro" id="IPR027417">
    <property type="entry name" value="P-loop_NTPase"/>
</dbReference>
<feature type="domain" description="ABC transporter" evidence="12">
    <location>
        <begin position="340"/>
        <end position="575"/>
    </location>
</feature>
<dbReference type="SUPFAM" id="SSF52540">
    <property type="entry name" value="P-loop containing nucleoside triphosphate hydrolases"/>
    <property type="match status" value="1"/>
</dbReference>
<evidence type="ECO:0000259" key="13">
    <source>
        <dbReference type="PROSITE" id="PS50929"/>
    </source>
</evidence>
<dbReference type="InterPro" id="IPR011527">
    <property type="entry name" value="ABC1_TM_dom"/>
</dbReference>
<keyword evidence="9 11" id="KW-0472">Membrane</keyword>
<evidence type="ECO:0000256" key="2">
    <source>
        <dbReference type="ARBA" id="ARBA00022448"/>
    </source>
</evidence>
<dbReference type="InterPro" id="IPR017871">
    <property type="entry name" value="ABC_transporter-like_CS"/>
</dbReference>
<dbReference type="AlphaFoldDB" id="A0A3S5EST9"/>
<dbReference type="Pfam" id="PF00005">
    <property type="entry name" value="ABC_tran"/>
    <property type="match status" value="1"/>
</dbReference>
<dbReference type="Pfam" id="PF00664">
    <property type="entry name" value="ABC_membrane"/>
    <property type="match status" value="1"/>
</dbReference>
<evidence type="ECO:0000256" key="5">
    <source>
        <dbReference type="ARBA" id="ARBA00022692"/>
    </source>
</evidence>
<gene>
    <name evidence="14" type="primary">irtB_3</name>
    <name evidence="14" type="ORF">NCTC12967_02355</name>
</gene>
<feature type="transmembrane region" description="Helical" evidence="11">
    <location>
        <begin position="64"/>
        <end position="84"/>
    </location>
</feature>
<dbReference type="RefSeq" id="WP_061787964.1">
    <property type="nucleotide sequence ID" value="NZ_LR134406.1"/>
</dbReference>
<dbReference type="SUPFAM" id="SSF90123">
    <property type="entry name" value="ABC transporter transmembrane region"/>
    <property type="match status" value="1"/>
</dbReference>
<name>A0A3S5EST9_9ACTN</name>
<keyword evidence="5 11" id="KW-0812">Transmembrane</keyword>
<dbReference type="GO" id="GO:0140359">
    <property type="term" value="F:ABC-type transporter activity"/>
    <property type="evidence" value="ECO:0007669"/>
    <property type="project" value="InterPro"/>
</dbReference>
<evidence type="ECO:0000259" key="12">
    <source>
        <dbReference type="PROSITE" id="PS50893"/>
    </source>
</evidence>
<dbReference type="GO" id="GO:0034040">
    <property type="term" value="F:ATPase-coupled lipid transmembrane transporter activity"/>
    <property type="evidence" value="ECO:0007669"/>
    <property type="project" value="TreeGrafter"/>
</dbReference>
<dbReference type="SMART" id="SM00382">
    <property type="entry name" value="AAA"/>
    <property type="match status" value="1"/>
</dbReference>
<dbReference type="InterPro" id="IPR039421">
    <property type="entry name" value="Type_1_exporter"/>
</dbReference>
<feature type="domain" description="ABC transmembrane type-1" evidence="13">
    <location>
        <begin position="25"/>
        <end position="308"/>
    </location>
</feature>
<dbReference type="Gene3D" id="1.20.1560.10">
    <property type="entry name" value="ABC transporter type 1, transmembrane domain"/>
    <property type="match status" value="1"/>
</dbReference>
<evidence type="ECO:0000256" key="11">
    <source>
        <dbReference type="SAM" id="Phobius"/>
    </source>
</evidence>
<dbReference type="GO" id="GO:0005524">
    <property type="term" value="F:ATP binding"/>
    <property type="evidence" value="ECO:0007669"/>
    <property type="project" value="UniProtKB-KW"/>
</dbReference>
<protein>
    <submittedName>
        <fullName evidence="14">Iron import ATP-binding/permease protein IrtB</fullName>
        <ecNumber evidence="14">3.6.3.-</ecNumber>
    </submittedName>
</protein>
<keyword evidence="2" id="KW-0813">Transport</keyword>
<keyword evidence="14" id="KW-0378">Hydrolase</keyword>
<dbReference type="GO" id="GO:0016887">
    <property type="term" value="F:ATP hydrolysis activity"/>
    <property type="evidence" value="ECO:0007669"/>
    <property type="project" value="InterPro"/>
</dbReference>
<dbReference type="EMBL" id="LR134406">
    <property type="protein sequence ID" value="VEH71045.1"/>
    <property type="molecule type" value="Genomic_DNA"/>
</dbReference>
<reference evidence="14 15" key="1">
    <citation type="submission" date="2018-12" db="EMBL/GenBank/DDBJ databases">
        <authorList>
            <consortium name="Pathogen Informatics"/>
        </authorList>
    </citation>
    <scope>NUCLEOTIDE SEQUENCE [LARGE SCALE GENOMIC DNA]</scope>
    <source>
        <strain evidence="14 15">NCTC12967</strain>
    </source>
</reference>
<dbReference type="InterPro" id="IPR003439">
    <property type="entry name" value="ABC_transporter-like_ATP-bd"/>
</dbReference>
<organism evidence="14 15">
    <name type="scientific">Arachnia propionica</name>
    <dbReference type="NCBI Taxonomy" id="1750"/>
    <lineage>
        <taxon>Bacteria</taxon>
        <taxon>Bacillati</taxon>
        <taxon>Actinomycetota</taxon>
        <taxon>Actinomycetes</taxon>
        <taxon>Propionibacteriales</taxon>
        <taxon>Propionibacteriaceae</taxon>
        <taxon>Arachnia</taxon>
    </lineage>
</organism>
<dbReference type="InterPro" id="IPR036640">
    <property type="entry name" value="ABC1_TM_sf"/>
</dbReference>
<keyword evidence="3" id="KW-1003">Cell membrane</keyword>
<evidence type="ECO:0000256" key="9">
    <source>
        <dbReference type="ARBA" id="ARBA00023136"/>
    </source>
</evidence>
<dbReference type="PROSITE" id="PS50893">
    <property type="entry name" value="ABC_TRANSPORTER_2"/>
    <property type="match status" value="1"/>
</dbReference>
<sequence length="585" mass="63202">MSDINRNALLPRYRRLMTPPQWRQLSTGLTIGVAAGALAGFALLALLPASVALTTGAPSWGLDFGGWLVVLLVIAVVTLVIDFMGTRTGYVGALGFMQNVHHSIGDKVARLPLSWFDPSSAGWMSRMASQEMMSLSESVAHFLYKLRVNMASCVVIGIGAWFWDWRLGLLLACAAPVLALGLVIGRRLLNHGKTIAEPSEVELAARIIEFSRCQGALRSCNAPNPPGLRTAFENNHRDSRRAFWWEAAGNMVNGAFAQLIVISMIVLSAALALSSQLAPLQAIVTIGMCLRFMTMLNDIGATMIGFEERRQMMNHIDQVMDSPVLPEPDTSPETPSGGSVELVDVDFGYQADVPVLRGISMTVPSGSMCALVGPSGSGKTTIARLVARFYDTDSGQLRVGGVDVKQLTTENLMSQLSMVFQDVYLFDDTLEANIRLGRQDATDDEVRHAADLAGVTEIVERLPGGWETRVGEGGRALSGGERQRVSIARALLKRAPIVLLDEATSALDAENEANIVAAMEELRRSSTLIVIAHKLETIAAADQVVVLGADGRVAQQGRHNDLVGVDGPYRDFWEYRSSASGWSLV</sequence>
<feature type="transmembrane region" description="Helical" evidence="11">
    <location>
        <begin position="142"/>
        <end position="163"/>
    </location>
</feature>
<dbReference type="GO" id="GO:0005886">
    <property type="term" value="C:plasma membrane"/>
    <property type="evidence" value="ECO:0007669"/>
    <property type="project" value="UniProtKB-SubCell"/>
</dbReference>
<feature type="transmembrane region" description="Helical" evidence="11">
    <location>
        <begin position="169"/>
        <end position="189"/>
    </location>
</feature>
<dbReference type="PROSITE" id="PS50929">
    <property type="entry name" value="ABC_TM1F"/>
    <property type="match status" value="1"/>
</dbReference>
<keyword evidence="7 14" id="KW-0067">ATP-binding</keyword>
<evidence type="ECO:0000256" key="1">
    <source>
        <dbReference type="ARBA" id="ARBA00004429"/>
    </source>
</evidence>
<dbReference type="Proteomes" id="UP000273044">
    <property type="component" value="Chromosome"/>
</dbReference>
<evidence type="ECO:0000256" key="3">
    <source>
        <dbReference type="ARBA" id="ARBA00022475"/>
    </source>
</evidence>
<dbReference type="PANTHER" id="PTHR24221:SF397">
    <property type="entry name" value="ABC TRANSPORTER, ATP-BINDING TRANSMEMBRANE PROTEIN"/>
    <property type="match status" value="1"/>
</dbReference>
<accession>A0A3S5EST9</accession>
<dbReference type="InterPro" id="IPR003593">
    <property type="entry name" value="AAA+_ATPase"/>
</dbReference>
<dbReference type="PROSITE" id="PS00211">
    <property type="entry name" value="ABC_TRANSPORTER_1"/>
    <property type="match status" value="1"/>
</dbReference>
<evidence type="ECO:0000256" key="4">
    <source>
        <dbReference type="ARBA" id="ARBA00022519"/>
    </source>
</evidence>
<keyword evidence="15" id="KW-1185">Reference proteome</keyword>
<evidence type="ECO:0000313" key="15">
    <source>
        <dbReference type="Proteomes" id="UP000273044"/>
    </source>
</evidence>
<feature type="transmembrane region" description="Helical" evidence="11">
    <location>
        <begin position="251"/>
        <end position="274"/>
    </location>
</feature>
<evidence type="ECO:0000256" key="10">
    <source>
        <dbReference type="ARBA" id="ARBA00023455"/>
    </source>
</evidence>